<keyword evidence="3" id="KW-1185">Reference proteome</keyword>
<feature type="compositionally biased region" description="Basic and acidic residues" evidence="1">
    <location>
        <begin position="12"/>
        <end position="22"/>
    </location>
</feature>
<evidence type="ECO:0000313" key="3">
    <source>
        <dbReference type="Proteomes" id="UP000799444"/>
    </source>
</evidence>
<feature type="compositionally biased region" description="Basic residues" evidence="1">
    <location>
        <begin position="1"/>
        <end position="11"/>
    </location>
</feature>
<dbReference type="Proteomes" id="UP000799444">
    <property type="component" value="Unassembled WGS sequence"/>
</dbReference>
<name>A0A9P4UVY5_9PLEO</name>
<comment type="caution">
    <text evidence="2">The sequence shown here is derived from an EMBL/GenBank/DDBJ whole genome shotgun (WGS) entry which is preliminary data.</text>
</comment>
<accession>A0A9P4UVY5</accession>
<dbReference type="EMBL" id="ML996420">
    <property type="protein sequence ID" value="KAF2726630.1"/>
    <property type="molecule type" value="Genomic_DNA"/>
</dbReference>
<protein>
    <submittedName>
        <fullName evidence="2">Uncharacterized protein</fullName>
    </submittedName>
</protein>
<feature type="compositionally biased region" description="Low complexity" evidence="1">
    <location>
        <begin position="34"/>
        <end position="56"/>
    </location>
</feature>
<evidence type="ECO:0000256" key="1">
    <source>
        <dbReference type="SAM" id="MobiDB-lite"/>
    </source>
</evidence>
<evidence type="ECO:0000313" key="2">
    <source>
        <dbReference type="EMBL" id="KAF2726630.1"/>
    </source>
</evidence>
<feature type="region of interest" description="Disordered" evidence="1">
    <location>
        <begin position="1"/>
        <end position="81"/>
    </location>
</feature>
<gene>
    <name evidence="2" type="ORF">EJ04DRAFT_517728</name>
</gene>
<proteinExistence type="predicted"/>
<organism evidence="2 3">
    <name type="scientific">Polyplosphaeria fusca</name>
    <dbReference type="NCBI Taxonomy" id="682080"/>
    <lineage>
        <taxon>Eukaryota</taxon>
        <taxon>Fungi</taxon>
        <taxon>Dikarya</taxon>
        <taxon>Ascomycota</taxon>
        <taxon>Pezizomycotina</taxon>
        <taxon>Dothideomycetes</taxon>
        <taxon>Pleosporomycetidae</taxon>
        <taxon>Pleosporales</taxon>
        <taxon>Tetraplosphaeriaceae</taxon>
        <taxon>Polyplosphaeria</taxon>
    </lineage>
</organism>
<reference evidence="2" key="1">
    <citation type="journal article" date="2020" name="Stud. Mycol.">
        <title>101 Dothideomycetes genomes: a test case for predicting lifestyles and emergence of pathogens.</title>
        <authorList>
            <person name="Haridas S."/>
            <person name="Albert R."/>
            <person name="Binder M."/>
            <person name="Bloem J."/>
            <person name="Labutti K."/>
            <person name="Salamov A."/>
            <person name="Andreopoulos B."/>
            <person name="Baker S."/>
            <person name="Barry K."/>
            <person name="Bills G."/>
            <person name="Bluhm B."/>
            <person name="Cannon C."/>
            <person name="Castanera R."/>
            <person name="Culley D."/>
            <person name="Daum C."/>
            <person name="Ezra D."/>
            <person name="Gonzalez J."/>
            <person name="Henrissat B."/>
            <person name="Kuo A."/>
            <person name="Liang C."/>
            <person name="Lipzen A."/>
            <person name="Lutzoni F."/>
            <person name="Magnuson J."/>
            <person name="Mondo S."/>
            <person name="Nolan M."/>
            <person name="Ohm R."/>
            <person name="Pangilinan J."/>
            <person name="Park H.-J."/>
            <person name="Ramirez L."/>
            <person name="Alfaro M."/>
            <person name="Sun H."/>
            <person name="Tritt A."/>
            <person name="Yoshinaga Y."/>
            <person name="Zwiers L.-H."/>
            <person name="Turgeon B."/>
            <person name="Goodwin S."/>
            <person name="Spatafora J."/>
            <person name="Crous P."/>
            <person name="Grigoriev I."/>
        </authorList>
    </citation>
    <scope>NUCLEOTIDE SEQUENCE</scope>
    <source>
        <strain evidence="2">CBS 125425</strain>
    </source>
</reference>
<sequence>MERPRRINAGKRRAEREDEAPKKSRRSKAQDTVSSGSLLLLPDPPVDDSIPNNVTIPTPPPVYDPSLVHSPPSRPPPRRHLWSGPLQSIDGNTRRVQLPDSFNGGPVVYTEPDSCSYEDIENIL</sequence>
<dbReference type="AlphaFoldDB" id="A0A9P4UVY5"/>